<reference evidence="2 3" key="1">
    <citation type="submission" date="2023-10" db="EMBL/GenBank/DDBJ databases">
        <authorList>
            <person name="Maclean D."/>
            <person name="Macfadyen A."/>
        </authorList>
    </citation>
    <scope>NUCLEOTIDE SEQUENCE [LARGE SCALE GENOMIC DNA]</scope>
</reference>
<dbReference type="Proteomes" id="UP001314263">
    <property type="component" value="Unassembled WGS sequence"/>
</dbReference>
<dbReference type="EMBL" id="CAUYUE010000002">
    <property type="protein sequence ID" value="CAK0745338.1"/>
    <property type="molecule type" value="Genomic_DNA"/>
</dbReference>
<proteinExistence type="predicted"/>
<dbReference type="Gene3D" id="1.25.70.10">
    <property type="entry name" value="Transcription termination factor 3, mitochondrial"/>
    <property type="match status" value="1"/>
</dbReference>
<name>A0AAV1HTU7_9CHLO</name>
<dbReference type="InterPro" id="IPR038538">
    <property type="entry name" value="MTERF_sf"/>
</dbReference>
<evidence type="ECO:0000313" key="3">
    <source>
        <dbReference type="Proteomes" id="UP001314263"/>
    </source>
</evidence>
<dbReference type="AlphaFoldDB" id="A0AAV1HTU7"/>
<organism evidence="2 3">
    <name type="scientific">Coccomyxa viridis</name>
    <dbReference type="NCBI Taxonomy" id="1274662"/>
    <lineage>
        <taxon>Eukaryota</taxon>
        <taxon>Viridiplantae</taxon>
        <taxon>Chlorophyta</taxon>
        <taxon>core chlorophytes</taxon>
        <taxon>Trebouxiophyceae</taxon>
        <taxon>Trebouxiophyceae incertae sedis</taxon>
        <taxon>Coccomyxaceae</taxon>
        <taxon>Coccomyxa</taxon>
    </lineage>
</organism>
<sequence length="240" mass="26707">MLSQQYHLSCCYHASLAGSMQTVSLRGFNGCRSSFMPSLRASDAKGSQGEPWTLMGRTVSPDHLHGSSAAAADLPRPPPLPQEQRDDALQALKMILPELADTLERVNRPLAVSLAKEPAAVALKLVSLRSIFPNANILKMIERRPTILRDEEFRQVQRNLEALQHTLPGADVLGLVERQPMFLFEDVDAILVEMQSLKPNMAIPDIVRLLARDDKFAGLLLLRLDVRAQVRQGVPRMKYP</sequence>
<protein>
    <submittedName>
        <fullName evidence="2">Uncharacterized protein</fullName>
    </submittedName>
</protein>
<comment type="caution">
    <text evidence="2">The sequence shown here is derived from an EMBL/GenBank/DDBJ whole genome shotgun (WGS) entry which is preliminary data.</text>
</comment>
<keyword evidence="3" id="KW-1185">Reference proteome</keyword>
<feature type="region of interest" description="Disordered" evidence="1">
    <location>
        <begin position="39"/>
        <end position="83"/>
    </location>
</feature>
<evidence type="ECO:0000313" key="2">
    <source>
        <dbReference type="EMBL" id="CAK0745338.1"/>
    </source>
</evidence>
<evidence type="ECO:0000256" key="1">
    <source>
        <dbReference type="SAM" id="MobiDB-lite"/>
    </source>
</evidence>
<accession>A0AAV1HTU7</accession>
<gene>
    <name evidence="2" type="ORF">CVIRNUC_001613</name>
</gene>